<keyword evidence="7" id="KW-1185">Reference proteome</keyword>
<feature type="transmembrane region" description="Helical" evidence="5">
    <location>
        <begin position="43"/>
        <end position="61"/>
    </location>
</feature>
<proteinExistence type="predicted"/>
<feature type="transmembrane region" description="Helical" evidence="5">
    <location>
        <begin position="174"/>
        <end position="191"/>
    </location>
</feature>
<evidence type="ECO:0000256" key="3">
    <source>
        <dbReference type="ARBA" id="ARBA00022989"/>
    </source>
</evidence>
<evidence type="ECO:0000256" key="4">
    <source>
        <dbReference type="ARBA" id="ARBA00023136"/>
    </source>
</evidence>
<protein>
    <submittedName>
        <fullName evidence="6">DoxX family membrane protein</fullName>
    </submittedName>
</protein>
<keyword evidence="4 5" id="KW-0472">Membrane</keyword>
<sequence length="208" mass="21987">MSPIVLSGPRTRRNTVRALWFALAAQSLWFALNGLVLHRAPGLDAFGVAVTVLFAVFAALRDRWSWLSVLVRLLMAAEFLLAVCDRFGVFGAPGAAGVSWGDFAHFVDYTRSMTTFLPGGLAWPLAVAATVAELGLGLALLLGLRTRLAAQAAAGLLAVYGVSMTISLPAAEQFHYVVFVLCGGMLVLATLDRVPFGVDALAARAALV</sequence>
<dbReference type="GO" id="GO:0016020">
    <property type="term" value="C:membrane"/>
    <property type="evidence" value="ECO:0007669"/>
    <property type="project" value="UniProtKB-SubCell"/>
</dbReference>
<dbReference type="EMBL" id="VUOB01000053">
    <property type="protein sequence ID" value="KAA2256141.1"/>
    <property type="molecule type" value="Genomic_DNA"/>
</dbReference>
<organism evidence="6 7">
    <name type="scientific">Solihabitans fulvus</name>
    <dbReference type="NCBI Taxonomy" id="1892852"/>
    <lineage>
        <taxon>Bacteria</taxon>
        <taxon>Bacillati</taxon>
        <taxon>Actinomycetota</taxon>
        <taxon>Actinomycetes</taxon>
        <taxon>Pseudonocardiales</taxon>
        <taxon>Pseudonocardiaceae</taxon>
        <taxon>Solihabitans</taxon>
    </lineage>
</organism>
<feature type="transmembrane region" description="Helical" evidence="5">
    <location>
        <begin position="73"/>
        <end position="101"/>
    </location>
</feature>
<dbReference type="RefSeq" id="WP_149852671.1">
    <property type="nucleotide sequence ID" value="NZ_VUOB01000053.1"/>
</dbReference>
<comment type="caution">
    <text evidence="6">The sequence shown here is derived from an EMBL/GenBank/DDBJ whole genome shotgun (WGS) entry which is preliminary data.</text>
</comment>
<dbReference type="Pfam" id="PF07681">
    <property type="entry name" value="DoxX"/>
    <property type="match status" value="1"/>
</dbReference>
<dbReference type="OrthoDB" id="5198661at2"/>
<keyword evidence="3 5" id="KW-1133">Transmembrane helix</keyword>
<feature type="transmembrane region" description="Helical" evidence="5">
    <location>
        <begin position="121"/>
        <end position="141"/>
    </location>
</feature>
<comment type="subcellular location">
    <subcellularLocation>
        <location evidence="1">Membrane</location>
        <topology evidence="1">Multi-pass membrane protein</topology>
    </subcellularLocation>
</comment>
<evidence type="ECO:0000256" key="1">
    <source>
        <dbReference type="ARBA" id="ARBA00004141"/>
    </source>
</evidence>
<evidence type="ECO:0000313" key="6">
    <source>
        <dbReference type="EMBL" id="KAA2256141.1"/>
    </source>
</evidence>
<dbReference type="AlphaFoldDB" id="A0A5B2WWW0"/>
<reference evidence="6 7" key="1">
    <citation type="submission" date="2019-09" db="EMBL/GenBank/DDBJ databases">
        <title>Goodfellowia gen. nov., a new genus of the Pseudonocardineae related to Actinoalloteichus, containing Goodfellowia coeruleoviolacea gen. nov., comb. nov. gen. nov., comb. nov.</title>
        <authorList>
            <person name="Labeda D."/>
        </authorList>
    </citation>
    <scope>NUCLEOTIDE SEQUENCE [LARGE SCALE GENOMIC DNA]</scope>
    <source>
        <strain evidence="6 7">AN110305</strain>
    </source>
</reference>
<reference evidence="6 7" key="2">
    <citation type="submission" date="2019-09" db="EMBL/GenBank/DDBJ databases">
        <authorList>
            <person name="Jin C."/>
        </authorList>
    </citation>
    <scope>NUCLEOTIDE SEQUENCE [LARGE SCALE GENOMIC DNA]</scope>
    <source>
        <strain evidence="6 7">AN110305</strain>
    </source>
</reference>
<feature type="transmembrane region" description="Helical" evidence="5">
    <location>
        <begin position="18"/>
        <end position="37"/>
    </location>
</feature>
<evidence type="ECO:0000256" key="2">
    <source>
        <dbReference type="ARBA" id="ARBA00022692"/>
    </source>
</evidence>
<name>A0A5B2WWW0_9PSEU</name>
<evidence type="ECO:0000256" key="5">
    <source>
        <dbReference type="SAM" id="Phobius"/>
    </source>
</evidence>
<gene>
    <name evidence="6" type="ORF">F0L68_27255</name>
</gene>
<dbReference type="InterPro" id="IPR032808">
    <property type="entry name" value="DoxX"/>
</dbReference>
<accession>A0A5B2WWW0</accession>
<feature type="transmembrane region" description="Helical" evidence="5">
    <location>
        <begin position="148"/>
        <end position="168"/>
    </location>
</feature>
<dbReference type="Proteomes" id="UP000323454">
    <property type="component" value="Unassembled WGS sequence"/>
</dbReference>
<evidence type="ECO:0000313" key="7">
    <source>
        <dbReference type="Proteomes" id="UP000323454"/>
    </source>
</evidence>
<keyword evidence="2 5" id="KW-0812">Transmembrane</keyword>